<feature type="compositionally biased region" description="Basic and acidic residues" evidence="1">
    <location>
        <begin position="58"/>
        <end position="73"/>
    </location>
</feature>
<accession>A0A1R3FZG3</accession>
<proteinExistence type="predicted"/>
<evidence type="ECO:0000313" key="2">
    <source>
        <dbReference type="EMBL" id="OMO51221.1"/>
    </source>
</evidence>
<dbReference type="Gramene" id="OMO51221">
    <property type="protein sequence ID" value="OMO51221"/>
    <property type="gene ID" value="CCACVL1_29927"/>
</dbReference>
<organism evidence="2 3">
    <name type="scientific">Corchorus capsularis</name>
    <name type="common">Jute</name>
    <dbReference type="NCBI Taxonomy" id="210143"/>
    <lineage>
        <taxon>Eukaryota</taxon>
        <taxon>Viridiplantae</taxon>
        <taxon>Streptophyta</taxon>
        <taxon>Embryophyta</taxon>
        <taxon>Tracheophyta</taxon>
        <taxon>Spermatophyta</taxon>
        <taxon>Magnoliopsida</taxon>
        <taxon>eudicotyledons</taxon>
        <taxon>Gunneridae</taxon>
        <taxon>Pentapetalae</taxon>
        <taxon>rosids</taxon>
        <taxon>malvids</taxon>
        <taxon>Malvales</taxon>
        <taxon>Malvaceae</taxon>
        <taxon>Grewioideae</taxon>
        <taxon>Apeibeae</taxon>
        <taxon>Corchorus</taxon>
    </lineage>
</organism>
<keyword evidence="3" id="KW-1185">Reference proteome</keyword>
<evidence type="ECO:0000313" key="3">
    <source>
        <dbReference type="Proteomes" id="UP000188268"/>
    </source>
</evidence>
<reference evidence="2 3" key="1">
    <citation type="submission" date="2013-09" db="EMBL/GenBank/DDBJ databases">
        <title>Corchorus capsularis genome sequencing.</title>
        <authorList>
            <person name="Alam M."/>
            <person name="Haque M.S."/>
            <person name="Islam M.S."/>
            <person name="Emdad E.M."/>
            <person name="Islam M.M."/>
            <person name="Ahmed B."/>
            <person name="Halim A."/>
            <person name="Hossen Q.M.M."/>
            <person name="Hossain M.Z."/>
            <person name="Ahmed R."/>
            <person name="Khan M.M."/>
            <person name="Islam R."/>
            <person name="Rashid M.M."/>
            <person name="Khan S.A."/>
            <person name="Rahman M.S."/>
            <person name="Alam M."/>
        </authorList>
    </citation>
    <scope>NUCLEOTIDE SEQUENCE [LARGE SCALE GENOMIC DNA]</scope>
    <source>
        <strain evidence="3">cv. CVL-1</strain>
        <tissue evidence="2">Whole seedling</tissue>
    </source>
</reference>
<name>A0A1R3FZG3_COCAP</name>
<sequence length="73" mass="8476">MYRICETANLQRELSNLRKTITKTAVALLEPFNDVLILLCTKKVISTSRFMESDDYEKEGREFEDAGKHHNRG</sequence>
<comment type="caution">
    <text evidence="2">The sequence shown here is derived from an EMBL/GenBank/DDBJ whole genome shotgun (WGS) entry which is preliminary data.</text>
</comment>
<evidence type="ECO:0000256" key="1">
    <source>
        <dbReference type="SAM" id="MobiDB-lite"/>
    </source>
</evidence>
<dbReference type="AlphaFoldDB" id="A0A1R3FZG3"/>
<feature type="region of interest" description="Disordered" evidence="1">
    <location>
        <begin position="53"/>
        <end position="73"/>
    </location>
</feature>
<dbReference type="EMBL" id="AWWV01015908">
    <property type="protein sequence ID" value="OMO51221.1"/>
    <property type="molecule type" value="Genomic_DNA"/>
</dbReference>
<dbReference type="Proteomes" id="UP000188268">
    <property type="component" value="Unassembled WGS sequence"/>
</dbReference>
<gene>
    <name evidence="2" type="ORF">CCACVL1_29927</name>
</gene>
<protein>
    <submittedName>
        <fullName evidence="2">Uncharacterized protein</fullName>
    </submittedName>
</protein>